<dbReference type="EMBL" id="JAAAMG010000019">
    <property type="protein sequence ID" value="NDW06662.1"/>
    <property type="molecule type" value="Genomic_DNA"/>
</dbReference>
<protein>
    <submittedName>
        <fullName evidence="1">Uncharacterized protein</fullName>
    </submittedName>
</protein>
<proteinExistence type="predicted"/>
<evidence type="ECO:0000313" key="2">
    <source>
        <dbReference type="Proteomes" id="UP000469011"/>
    </source>
</evidence>
<gene>
    <name evidence="1" type="ORF">GTK09_19785</name>
</gene>
<comment type="caution">
    <text evidence="1">The sequence shown here is derived from an EMBL/GenBank/DDBJ whole genome shotgun (WGS) entry which is preliminary data.</text>
</comment>
<sequence>MGATRIPVLGDLGLDRIVRGRVFAMAAHHGLAAASKTSCGNPRSTALLRGQGHDASW</sequence>
<accession>A0A6N9T7X1</accession>
<reference evidence="1 2" key="1">
    <citation type="submission" date="2020-01" db="EMBL/GenBank/DDBJ databases">
        <title>Jiella pacifica sp. nov.</title>
        <authorList>
            <person name="Xue Z."/>
            <person name="Zhu S."/>
            <person name="Chen J."/>
            <person name="Yang J."/>
        </authorList>
    </citation>
    <scope>NUCLEOTIDE SEQUENCE [LARGE SCALE GENOMIC DNA]</scope>
    <source>
        <strain evidence="1 2">40Bstr34</strain>
    </source>
</reference>
<organism evidence="1 2">
    <name type="scientific">Jiella pacifica</name>
    <dbReference type="NCBI Taxonomy" id="2696469"/>
    <lineage>
        <taxon>Bacteria</taxon>
        <taxon>Pseudomonadati</taxon>
        <taxon>Pseudomonadota</taxon>
        <taxon>Alphaproteobacteria</taxon>
        <taxon>Hyphomicrobiales</taxon>
        <taxon>Aurantimonadaceae</taxon>
        <taxon>Jiella</taxon>
    </lineage>
</organism>
<name>A0A6N9T7X1_9HYPH</name>
<dbReference type="Proteomes" id="UP000469011">
    <property type="component" value="Unassembled WGS sequence"/>
</dbReference>
<keyword evidence="2" id="KW-1185">Reference proteome</keyword>
<dbReference type="AlphaFoldDB" id="A0A6N9T7X1"/>
<dbReference type="RefSeq" id="WP_163465160.1">
    <property type="nucleotide sequence ID" value="NZ_JAAAMG010000019.1"/>
</dbReference>
<evidence type="ECO:0000313" key="1">
    <source>
        <dbReference type="EMBL" id="NDW06662.1"/>
    </source>
</evidence>